<dbReference type="InterPro" id="IPR012338">
    <property type="entry name" value="Beta-lactam/transpept-like"/>
</dbReference>
<dbReference type="InterPro" id="IPR050789">
    <property type="entry name" value="Diverse_Enzym_Activities"/>
</dbReference>
<evidence type="ECO:0000313" key="3">
    <source>
        <dbReference type="Proteomes" id="UP000262172"/>
    </source>
</evidence>
<dbReference type="GO" id="GO:0016787">
    <property type="term" value="F:hydrolase activity"/>
    <property type="evidence" value="ECO:0007669"/>
    <property type="project" value="UniProtKB-KW"/>
</dbReference>
<comment type="caution">
    <text evidence="2">The sequence shown here is derived from an EMBL/GenBank/DDBJ whole genome shotgun (WGS) entry which is preliminary data.</text>
</comment>
<gene>
    <name evidence="2" type="ORF">DY023_01120</name>
</gene>
<dbReference type="Pfam" id="PF00144">
    <property type="entry name" value="Beta-lactamase"/>
    <property type="match status" value="1"/>
</dbReference>
<keyword evidence="2" id="KW-0378">Hydrolase</keyword>
<dbReference type="EMBL" id="QUAB01000011">
    <property type="protein sequence ID" value="REJ08366.1"/>
    <property type="molecule type" value="Genomic_DNA"/>
</dbReference>
<sequence length="295" mass="31900">MNAQEFLDGAAQLGIAVRHLSVSVGGRCVVRFGSDEPHRMYSVSKSLTGLAILLLAEERMLRLDDPIVMHFPEMVPVHPWLAATRIDDMLAMTGPHQRTTYDENTAGWLESYFRVPPVRPPGIRFTYDTSASYTLAALVERLAGMPLLEYLRPRLLDPLGIGAEARFVTGPEGISHGGSGLIIPPGDMLPVAELLNAGGGDVLPATVVSALLERRSDPSPQNWGIPFLAGYGRQTWLPGDGAWMMFGMHGQFVYGDPAREMAVVVASDPLPGMAPGADRRVARMLCEGFAVPLSP</sequence>
<feature type="domain" description="Beta-lactamase-related" evidence="1">
    <location>
        <begin position="25"/>
        <end position="280"/>
    </location>
</feature>
<evidence type="ECO:0000259" key="1">
    <source>
        <dbReference type="Pfam" id="PF00144"/>
    </source>
</evidence>
<name>A0A371NY00_9MICO</name>
<dbReference type="Proteomes" id="UP000262172">
    <property type="component" value="Unassembled WGS sequence"/>
</dbReference>
<dbReference type="PANTHER" id="PTHR43283">
    <property type="entry name" value="BETA-LACTAMASE-RELATED"/>
    <property type="match status" value="1"/>
</dbReference>
<dbReference type="OrthoDB" id="9814204at2"/>
<protein>
    <submittedName>
        <fullName evidence="2">Class A beta-lactamase-related serine hydrolase</fullName>
    </submittedName>
</protein>
<dbReference type="RefSeq" id="WP_116240505.1">
    <property type="nucleotide sequence ID" value="NZ_QUAB01000011.1"/>
</dbReference>
<dbReference type="Gene3D" id="3.40.710.10">
    <property type="entry name" value="DD-peptidase/beta-lactamase superfamily"/>
    <property type="match status" value="1"/>
</dbReference>
<dbReference type="PANTHER" id="PTHR43283:SF7">
    <property type="entry name" value="BETA-LACTAMASE-RELATED DOMAIN-CONTAINING PROTEIN"/>
    <property type="match status" value="1"/>
</dbReference>
<keyword evidence="3" id="KW-1185">Reference proteome</keyword>
<accession>A0A371NY00</accession>
<dbReference type="AlphaFoldDB" id="A0A371NY00"/>
<proteinExistence type="predicted"/>
<evidence type="ECO:0000313" key="2">
    <source>
        <dbReference type="EMBL" id="REJ08366.1"/>
    </source>
</evidence>
<dbReference type="InterPro" id="IPR001466">
    <property type="entry name" value="Beta-lactam-related"/>
</dbReference>
<organism evidence="2 3">
    <name type="scientific">Microbacterium bovistercoris</name>
    <dbReference type="NCBI Taxonomy" id="2293570"/>
    <lineage>
        <taxon>Bacteria</taxon>
        <taxon>Bacillati</taxon>
        <taxon>Actinomycetota</taxon>
        <taxon>Actinomycetes</taxon>
        <taxon>Micrococcales</taxon>
        <taxon>Microbacteriaceae</taxon>
        <taxon>Microbacterium</taxon>
    </lineage>
</organism>
<dbReference type="SUPFAM" id="SSF56601">
    <property type="entry name" value="beta-lactamase/transpeptidase-like"/>
    <property type="match status" value="1"/>
</dbReference>
<reference evidence="2 3" key="1">
    <citation type="submission" date="2018-08" db="EMBL/GenBank/DDBJ databases">
        <title>Isolation, diversity and antifungal activity of Actinobacteria from cow dung.</title>
        <authorList>
            <person name="Ling L."/>
        </authorList>
    </citation>
    <scope>NUCLEOTIDE SEQUENCE [LARGE SCALE GENOMIC DNA]</scope>
    <source>
        <strain evidence="2 3">NEAU-LLE</strain>
    </source>
</reference>